<dbReference type="RefSeq" id="XP_033522017.1">
    <property type="nucleotide sequence ID" value="XM_033673257.1"/>
</dbReference>
<protein>
    <submittedName>
        <fullName evidence="1">Uncharacterized protein</fullName>
    </submittedName>
</protein>
<proteinExistence type="predicted"/>
<accession>A0A6A6A9U7</accession>
<evidence type="ECO:0000313" key="1">
    <source>
        <dbReference type="EMBL" id="KAF2127628.1"/>
    </source>
</evidence>
<name>A0A6A6A9U7_9PLEO</name>
<dbReference type="Proteomes" id="UP000799771">
    <property type="component" value="Unassembled WGS sequence"/>
</dbReference>
<reference evidence="1" key="1">
    <citation type="journal article" date="2020" name="Stud. Mycol.">
        <title>101 Dothideomycetes genomes: a test case for predicting lifestyles and emergence of pathogens.</title>
        <authorList>
            <person name="Haridas S."/>
            <person name="Albert R."/>
            <person name="Binder M."/>
            <person name="Bloem J."/>
            <person name="Labutti K."/>
            <person name="Salamov A."/>
            <person name="Andreopoulos B."/>
            <person name="Baker S."/>
            <person name="Barry K."/>
            <person name="Bills G."/>
            <person name="Bluhm B."/>
            <person name="Cannon C."/>
            <person name="Castanera R."/>
            <person name="Culley D."/>
            <person name="Daum C."/>
            <person name="Ezra D."/>
            <person name="Gonzalez J."/>
            <person name="Henrissat B."/>
            <person name="Kuo A."/>
            <person name="Liang C."/>
            <person name="Lipzen A."/>
            <person name="Lutzoni F."/>
            <person name="Magnuson J."/>
            <person name="Mondo S."/>
            <person name="Nolan M."/>
            <person name="Ohm R."/>
            <person name="Pangilinan J."/>
            <person name="Park H.-J."/>
            <person name="Ramirez L."/>
            <person name="Alfaro M."/>
            <person name="Sun H."/>
            <person name="Tritt A."/>
            <person name="Yoshinaga Y."/>
            <person name="Zwiers L.-H."/>
            <person name="Turgeon B."/>
            <person name="Goodwin S."/>
            <person name="Spatafora J."/>
            <person name="Crous P."/>
            <person name="Grigoriev I."/>
        </authorList>
    </citation>
    <scope>NUCLEOTIDE SEQUENCE</scope>
    <source>
        <strain evidence="1">CBS 119687</strain>
    </source>
</reference>
<dbReference type="AlphaFoldDB" id="A0A6A6A9U7"/>
<dbReference type="EMBL" id="ML977510">
    <property type="protein sequence ID" value="KAF2127628.1"/>
    <property type="molecule type" value="Genomic_DNA"/>
</dbReference>
<evidence type="ECO:0000313" key="2">
    <source>
        <dbReference type="Proteomes" id="UP000799771"/>
    </source>
</evidence>
<organism evidence="1 2">
    <name type="scientific">Dothidotthia symphoricarpi CBS 119687</name>
    <dbReference type="NCBI Taxonomy" id="1392245"/>
    <lineage>
        <taxon>Eukaryota</taxon>
        <taxon>Fungi</taxon>
        <taxon>Dikarya</taxon>
        <taxon>Ascomycota</taxon>
        <taxon>Pezizomycotina</taxon>
        <taxon>Dothideomycetes</taxon>
        <taxon>Pleosporomycetidae</taxon>
        <taxon>Pleosporales</taxon>
        <taxon>Dothidotthiaceae</taxon>
        <taxon>Dothidotthia</taxon>
    </lineage>
</organism>
<sequence>MGSSPMDSKATSTTRVTTRMRRDRAPILPRIRLTKLLSSTVTAPLPKASTTRATTRTAVTLLTHRLRNTNNTHLNSSMGTVINSSMDTAVNNSTATAINNNNTYNTNNTNKGMASNNSTDMGISTSSRATVSSSMANRAHRAVLQRATAVLDPRSWEALAGLSSVASSVVERWAPLEDWSLALLARICWVTRKRTRRRSTRSTAVVRTRDHHMPVPLLDSVVCMREVAMGATRNIRAGATAGVVKALHRHRATRTERYVLKGMPAQYESFAMPLIGQPVLHKSFLRKRLLSV</sequence>
<keyword evidence="2" id="KW-1185">Reference proteome</keyword>
<gene>
    <name evidence="1" type="ORF">P153DRAFT_52648</name>
</gene>
<dbReference type="GeneID" id="54413689"/>